<evidence type="ECO:0000259" key="10">
    <source>
        <dbReference type="SMART" id="SM01386"/>
    </source>
</evidence>
<dbReference type="InterPro" id="IPR000589">
    <property type="entry name" value="Ribosomal_uS15"/>
</dbReference>
<dbReference type="Gene3D" id="1.10.287.10">
    <property type="entry name" value="S15/NS1, RNA-binding"/>
    <property type="match status" value="1"/>
</dbReference>
<keyword evidence="6" id="KW-0206">Cytoskeleton</keyword>
<evidence type="ECO:0000313" key="12">
    <source>
        <dbReference type="Proteomes" id="UP001472677"/>
    </source>
</evidence>
<comment type="subcellular location">
    <subcellularLocation>
        <location evidence="1">Cytoplasm</location>
        <location evidence="1">Cytoskeleton</location>
    </subcellularLocation>
</comment>
<evidence type="ECO:0000256" key="8">
    <source>
        <dbReference type="SAM" id="Coils"/>
    </source>
</evidence>
<dbReference type="Pfam" id="PF03999">
    <property type="entry name" value="MAP65_ASE1"/>
    <property type="match status" value="2"/>
</dbReference>
<keyword evidence="8" id="KW-0175">Coiled coil</keyword>
<dbReference type="InterPro" id="IPR009068">
    <property type="entry name" value="uS15_NS1_RNA-bd_sf"/>
</dbReference>
<dbReference type="Pfam" id="PF00312">
    <property type="entry name" value="Ribosomal_S15"/>
    <property type="match status" value="1"/>
</dbReference>
<protein>
    <recommendedName>
        <fullName evidence="10">Small ribosomal subunit protein uS15 N-terminal domain-containing protein</fullName>
    </recommendedName>
</protein>
<dbReference type="PROSITE" id="PS00362">
    <property type="entry name" value="RIBOSOMAL_S15"/>
    <property type="match status" value="1"/>
</dbReference>
<dbReference type="CDD" id="cd00353">
    <property type="entry name" value="Ribosomal_S15p_S13e"/>
    <property type="match status" value="1"/>
</dbReference>
<dbReference type="NCBIfam" id="NF006331">
    <property type="entry name" value="PRK08561.1"/>
    <property type="match status" value="1"/>
</dbReference>
<reference evidence="11 12" key="1">
    <citation type="journal article" date="2024" name="G3 (Bethesda)">
        <title>Genome assembly of Hibiscus sabdariffa L. provides insights into metabolisms of medicinal natural products.</title>
        <authorList>
            <person name="Kim T."/>
        </authorList>
    </citation>
    <scope>NUCLEOTIDE SEQUENCE [LARGE SCALE GENOMIC DNA]</scope>
    <source>
        <strain evidence="11">TK-2024</strain>
        <tissue evidence="11">Old leaves</tissue>
    </source>
</reference>
<dbReference type="Pfam" id="PF08069">
    <property type="entry name" value="Ribosomal_S13_N"/>
    <property type="match status" value="1"/>
</dbReference>
<organism evidence="11 12">
    <name type="scientific">Hibiscus sabdariffa</name>
    <name type="common">roselle</name>
    <dbReference type="NCBI Taxonomy" id="183260"/>
    <lineage>
        <taxon>Eukaryota</taxon>
        <taxon>Viridiplantae</taxon>
        <taxon>Streptophyta</taxon>
        <taxon>Embryophyta</taxon>
        <taxon>Tracheophyta</taxon>
        <taxon>Spermatophyta</taxon>
        <taxon>Magnoliopsida</taxon>
        <taxon>eudicotyledons</taxon>
        <taxon>Gunneridae</taxon>
        <taxon>Pentapetalae</taxon>
        <taxon>rosids</taxon>
        <taxon>malvids</taxon>
        <taxon>Malvales</taxon>
        <taxon>Malvaceae</taxon>
        <taxon>Malvoideae</taxon>
        <taxon>Hibiscus</taxon>
    </lineage>
</organism>
<keyword evidence="12" id="KW-1185">Reference proteome</keyword>
<dbReference type="SUPFAM" id="SSF47060">
    <property type="entry name" value="S15/NS1 RNA-binding domain"/>
    <property type="match status" value="1"/>
</dbReference>
<dbReference type="PANTHER" id="PTHR19321:SF7">
    <property type="entry name" value="65-KDA MICROTUBULE-ASSOCIATED PROTEIN 3"/>
    <property type="match status" value="1"/>
</dbReference>
<feature type="coiled-coil region" evidence="8">
    <location>
        <begin position="181"/>
        <end position="208"/>
    </location>
</feature>
<dbReference type="Gene3D" id="4.10.860.130">
    <property type="match status" value="1"/>
</dbReference>
<sequence>MSTPRIDPLVHLETTCRTLLDELQIIWDEIGETHADRDEMLLELERECVEVYRRKVDQANLNKAHIRQTIADYEAELAAICSAMGERPVHIRQVRNERIINPVRLKLLFTYVIVQTFQSDIKVGSLKEELGKILPLVEEVKRRKMERINHFTDVLDQIQMIRNGISGSTESVSSETLIDETDLSLMKLEELHRELHELQKEKSNRLKQVQDHLNVLSSLCSVMGMDFKLTVAEVHPSLGDSEGSRSISNNTIEQLGATLNKLREAKIQRMERLQDLATTMLELWNLMDTPIEEQQKFQDVTCNVAASEDEITEPNSLSEDFINYVEAEVSRLEELKSSKMKELVLKKRSELREICRKTHLVPDTELEDVIEAIEFGVVDAATVLEQIELHIAKFKEEAFSRKEILEKVEKWLAACDEECWLEEYNRDEKRYNLGKGTHLTLKRAEKARALVNKLPGMTETLISKTMAWEEERETEFLYDGVRALITYPLEYCSIFAYTFVYTIQIHLLSMLEDYAVLREEKEQERRRLRDQKKLQGQIIVEQEVLYGSKPTPSKPPNAKKISKQSSLKRSTSGGSMLKTDSVSTPRTPQIRSSKKSELPFQNDRLNHRQDDAIPASPAFRRGMDSADTPFRKHSSNSANEVESPLVRKPFSPIYPSSKANMTKQANGEPKTLQKTVPVDDLLDTLPRLKITSSLVDEENRTPKAMHSTETVPMQTDRTQASGNDDTTKPIKGSHEEMEESLEERRVACMRSDKQITSMIQLPNALYQTVAGNREADAAATTMGRMHSRGKGISASALPYKRTPPSWLKISSQDVEENICKFAKKGLTPSQIGVILRDSHGIAQVKSVTGSKILRILKAHGLAPEIPEDLYHLIKKAVAIRKHLERNRKDKDSKFRLILVESRIHRLARYYKKTKKLPPVWKYESTTASTLVA</sequence>
<gene>
    <name evidence="11" type="ORF">V6N12_017443</name>
</gene>
<evidence type="ECO:0000256" key="1">
    <source>
        <dbReference type="ARBA" id="ARBA00004245"/>
    </source>
</evidence>
<dbReference type="Proteomes" id="UP001472677">
    <property type="component" value="Unassembled WGS sequence"/>
</dbReference>
<proteinExistence type="inferred from homology"/>
<evidence type="ECO:0000256" key="2">
    <source>
        <dbReference type="ARBA" id="ARBA00006187"/>
    </source>
</evidence>
<dbReference type="SMART" id="SM01386">
    <property type="entry name" value="Ribosomal_S13_N"/>
    <property type="match status" value="1"/>
</dbReference>
<evidence type="ECO:0000256" key="9">
    <source>
        <dbReference type="SAM" id="MobiDB-lite"/>
    </source>
</evidence>
<feature type="compositionally biased region" description="Polar residues" evidence="9">
    <location>
        <begin position="707"/>
        <end position="724"/>
    </location>
</feature>
<evidence type="ECO:0000256" key="7">
    <source>
        <dbReference type="ARBA" id="ARBA00023274"/>
    </source>
</evidence>
<dbReference type="Gene3D" id="1.20.58.1520">
    <property type="match status" value="1"/>
</dbReference>
<dbReference type="PANTHER" id="PTHR19321">
    <property type="entry name" value="PROTEIN REGULATOR OF CYTOKINESIS 1 PRC1-RELATED"/>
    <property type="match status" value="1"/>
</dbReference>
<feature type="compositionally biased region" description="Polar residues" evidence="9">
    <location>
        <begin position="563"/>
        <end position="591"/>
    </location>
</feature>
<dbReference type="EMBL" id="JBBPBM010000053">
    <property type="protein sequence ID" value="KAK8518290.1"/>
    <property type="molecule type" value="Genomic_DNA"/>
</dbReference>
<name>A0ABR2CFI5_9ROSI</name>
<comment type="similarity">
    <text evidence="2">Belongs to the MAP65/ASE1 family.</text>
</comment>
<evidence type="ECO:0000256" key="6">
    <source>
        <dbReference type="ARBA" id="ARBA00023212"/>
    </source>
</evidence>
<feature type="region of interest" description="Disordered" evidence="9">
    <location>
        <begin position="697"/>
        <end position="738"/>
    </location>
</feature>
<evidence type="ECO:0000256" key="3">
    <source>
        <dbReference type="ARBA" id="ARBA00008434"/>
    </source>
</evidence>
<dbReference type="InterPro" id="IPR007145">
    <property type="entry name" value="MAP65_Ase1_PRC1"/>
</dbReference>
<evidence type="ECO:0000256" key="5">
    <source>
        <dbReference type="ARBA" id="ARBA00022980"/>
    </source>
</evidence>
<dbReference type="InterPro" id="IPR023029">
    <property type="entry name" value="Ribosomal_uS15_arc_euk"/>
</dbReference>
<dbReference type="HAMAP" id="MF_01343_A">
    <property type="entry name" value="Ribosomal_uS15_A"/>
    <property type="match status" value="1"/>
</dbReference>
<keyword evidence="6" id="KW-0963">Cytoplasm</keyword>
<evidence type="ECO:0000313" key="11">
    <source>
        <dbReference type="EMBL" id="KAK8518290.1"/>
    </source>
</evidence>
<comment type="caution">
    <text evidence="11">The sequence shown here is derived from an EMBL/GenBank/DDBJ whole genome shotgun (WGS) entry which is preliminary data.</text>
</comment>
<dbReference type="InterPro" id="IPR012606">
    <property type="entry name" value="Ribosomal_uS15_N"/>
</dbReference>
<accession>A0ABR2CFI5</accession>
<comment type="similarity">
    <text evidence="3">Belongs to the universal ribosomal protein uS15 family.</text>
</comment>
<feature type="compositionally biased region" description="Basic and acidic residues" evidence="9">
    <location>
        <begin position="725"/>
        <end position="735"/>
    </location>
</feature>
<keyword evidence="7" id="KW-0687">Ribonucleoprotein</keyword>
<keyword evidence="5" id="KW-0689">Ribosomal protein</keyword>
<evidence type="ECO:0000256" key="4">
    <source>
        <dbReference type="ARBA" id="ARBA00022701"/>
    </source>
</evidence>
<feature type="coiled-coil region" evidence="8">
    <location>
        <begin position="507"/>
        <end position="534"/>
    </location>
</feature>
<feature type="region of interest" description="Disordered" evidence="9">
    <location>
        <begin position="545"/>
        <end position="643"/>
    </location>
</feature>
<keyword evidence="4" id="KW-0493">Microtubule</keyword>
<feature type="domain" description="Small ribosomal subunit protein uS15 N-terminal" evidence="10">
    <location>
        <begin position="782"/>
        <end position="841"/>
    </location>
</feature>
<dbReference type="SMART" id="SM01387">
    <property type="entry name" value="Ribosomal_S15"/>
    <property type="match status" value="1"/>
</dbReference>